<dbReference type="PANTHER" id="PTHR12970:SF1">
    <property type="entry name" value="PROTEASOME ASSEMBLY CHAPERONE 2"/>
    <property type="match status" value="1"/>
</dbReference>
<keyword evidence="2" id="KW-1185">Reference proteome</keyword>
<dbReference type="Proteomes" id="UP001497512">
    <property type="component" value="Chromosome 19"/>
</dbReference>
<proteinExistence type="predicted"/>
<protein>
    <submittedName>
        <fullName evidence="1">Uncharacterized protein</fullName>
    </submittedName>
</protein>
<gene>
    <name evidence="1" type="ORF">CSSPTR1EN2_LOCUS11990</name>
</gene>
<name>A0ABP0U695_9BRYO</name>
<evidence type="ECO:0000313" key="1">
    <source>
        <dbReference type="EMBL" id="CAK9213800.1"/>
    </source>
</evidence>
<dbReference type="Gene3D" id="3.40.50.10900">
    <property type="entry name" value="PAC-like subunit"/>
    <property type="match status" value="1"/>
</dbReference>
<sequence>MKYTKNMAAWVVCERIKEVILISGLDSGNSQIQYISTASKDGSDGCCEVQWKLLEQYLPLGEAWQRLDQHSAEGLKVVCVLNFCAEGDNVPDAFLIENIVL</sequence>
<accession>A0ABP0U695</accession>
<organism evidence="1 2">
    <name type="scientific">Sphagnum troendelagicum</name>
    <dbReference type="NCBI Taxonomy" id="128251"/>
    <lineage>
        <taxon>Eukaryota</taxon>
        <taxon>Viridiplantae</taxon>
        <taxon>Streptophyta</taxon>
        <taxon>Embryophyta</taxon>
        <taxon>Bryophyta</taxon>
        <taxon>Sphagnophytina</taxon>
        <taxon>Sphagnopsida</taxon>
        <taxon>Sphagnales</taxon>
        <taxon>Sphagnaceae</taxon>
        <taxon>Sphagnum</taxon>
    </lineage>
</organism>
<dbReference type="PANTHER" id="PTHR12970">
    <property type="entry name" value="PROTEASOME ASSEMBLY CHAPERONE 2"/>
    <property type="match status" value="1"/>
</dbReference>
<reference evidence="1" key="1">
    <citation type="submission" date="2024-02" db="EMBL/GenBank/DDBJ databases">
        <authorList>
            <consortium name="ELIXIR-Norway"/>
            <consortium name="Elixir Norway"/>
        </authorList>
    </citation>
    <scope>NUCLEOTIDE SEQUENCE</scope>
</reference>
<dbReference type="EMBL" id="OZ019911">
    <property type="protein sequence ID" value="CAK9213800.1"/>
    <property type="molecule type" value="Genomic_DNA"/>
</dbReference>
<evidence type="ECO:0000313" key="2">
    <source>
        <dbReference type="Proteomes" id="UP001497512"/>
    </source>
</evidence>
<dbReference type="InterPro" id="IPR016562">
    <property type="entry name" value="Proteasome_assmbl_chp_2_euk"/>
</dbReference>
<dbReference type="InterPro" id="IPR038389">
    <property type="entry name" value="PSMG2_sf"/>
</dbReference>